<dbReference type="GO" id="GO:0003676">
    <property type="term" value="F:nucleic acid binding"/>
    <property type="evidence" value="ECO:0007669"/>
    <property type="project" value="InterPro"/>
</dbReference>
<dbReference type="InterPro" id="IPR014905">
    <property type="entry name" value="HIRAN"/>
</dbReference>
<dbReference type="Pfam" id="PF08797">
    <property type="entry name" value="HIRAN"/>
    <property type="match status" value="1"/>
</dbReference>
<dbReference type="Proteomes" id="UP000180098">
    <property type="component" value="Unassembled WGS sequence"/>
</dbReference>
<accession>A0A1S2LA05</accession>
<dbReference type="GO" id="GO:0016818">
    <property type="term" value="F:hydrolase activity, acting on acid anhydrides, in phosphorus-containing anhydrides"/>
    <property type="evidence" value="ECO:0007669"/>
    <property type="project" value="InterPro"/>
</dbReference>
<keyword evidence="2" id="KW-0378">Hydrolase</keyword>
<organism evidence="4 5">
    <name type="scientific">Anaerobacillus arseniciselenatis</name>
    <dbReference type="NCBI Taxonomy" id="85682"/>
    <lineage>
        <taxon>Bacteria</taxon>
        <taxon>Bacillati</taxon>
        <taxon>Bacillota</taxon>
        <taxon>Bacilli</taxon>
        <taxon>Bacillales</taxon>
        <taxon>Bacillaceae</taxon>
        <taxon>Anaerobacillus</taxon>
    </lineage>
</organism>
<comment type="caution">
    <text evidence="4">The sequence shown here is derived from an EMBL/GenBank/DDBJ whole genome shotgun (WGS) entry which is preliminary data.</text>
</comment>
<dbReference type="EMBL" id="MLQQ01000045">
    <property type="protein sequence ID" value="OIJ09319.1"/>
    <property type="molecule type" value="Genomic_DNA"/>
</dbReference>
<evidence type="ECO:0000256" key="2">
    <source>
        <dbReference type="ARBA" id="ARBA00022801"/>
    </source>
</evidence>
<dbReference type="GO" id="GO:0008270">
    <property type="term" value="F:zinc ion binding"/>
    <property type="evidence" value="ECO:0007669"/>
    <property type="project" value="InterPro"/>
</dbReference>
<dbReference type="SMART" id="SM00910">
    <property type="entry name" value="HIRAN"/>
    <property type="match status" value="1"/>
</dbReference>
<dbReference type="RefSeq" id="WP_071314528.1">
    <property type="nucleotide sequence ID" value="NZ_MLQQ01000045.1"/>
</dbReference>
<evidence type="ECO:0000313" key="5">
    <source>
        <dbReference type="Proteomes" id="UP000180098"/>
    </source>
</evidence>
<dbReference type="AlphaFoldDB" id="A0A1S2LA05"/>
<sequence>MKLSEAQSNGYMLHPAFPDPHKKYISNCLFSAFDRRIPSPDRHDFSAIVKDLGLTEKSSKMDLLEATRGRLANDSYSFERALRVESDGKLLHTSFFKNGMRYCHLPDNWPTFLQIGTAVNLKHESNNKVAPYAVGVYTLTGTHIGYVPRFYSKAISSLLTDGIEPNAVITYVNEKSTPHWWVKLKYESEISGTQRWIYDNLKSASEISQHV</sequence>
<keyword evidence="5" id="KW-1185">Reference proteome</keyword>
<feature type="domain" description="HIRAN" evidence="3">
    <location>
        <begin position="90"/>
        <end position="190"/>
    </location>
</feature>
<keyword evidence="1" id="KW-0479">Metal-binding</keyword>
<gene>
    <name evidence="4" type="ORF">BKP35_16745</name>
</gene>
<dbReference type="Gene3D" id="3.30.70.2330">
    <property type="match status" value="1"/>
</dbReference>
<evidence type="ECO:0000256" key="1">
    <source>
        <dbReference type="ARBA" id="ARBA00022723"/>
    </source>
</evidence>
<proteinExistence type="predicted"/>
<name>A0A1S2LA05_9BACI</name>
<evidence type="ECO:0000313" key="4">
    <source>
        <dbReference type="EMBL" id="OIJ09319.1"/>
    </source>
</evidence>
<evidence type="ECO:0000259" key="3">
    <source>
        <dbReference type="SMART" id="SM00910"/>
    </source>
</evidence>
<reference evidence="4 5" key="1">
    <citation type="submission" date="2016-10" db="EMBL/GenBank/DDBJ databases">
        <title>Draft genome sequences of four alkaliphilic bacteria belonging to the Anaerobacillus genus.</title>
        <authorList>
            <person name="Bassil N.M."/>
            <person name="Lloyd J.R."/>
        </authorList>
    </citation>
    <scope>NUCLEOTIDE SEQUENCE [LARGE SCALE GENOMIC DNA]</scope>
    <source>
        <strain evidence="4 5">DSM 15340</strain>
    </source>
</reference>
<protein>
    <recommendedName>
        <fullName evidence="3">HIRAN domain-containing protein</fullName>
    </recommendedName>
</protein>